<name>A0A8D0E3U6_SALMN</name>
<comment type="subcellular location">
    <subcellularLocation>
        <location evidence="1">Nucleus inner membrane</location>
        <topology evidence="1">Multi-pass membrane protein</topology>
        <orientation evidence="1">Nucleoplasmic side</orientation>
    </subcellularLocation>
</comment>
<keyword evidence="11" id="KW-1185">Reference proteome</keyword>
<dbReference type="GO" id="GO:0005637">
    <property type="term" value="C:nuclear inner membrane"/>
    <property type="evidence" value="ECO:0007669"/>
    <property type="project" value="UniProtKB-SubCell"/>
</dbReference>
<evidence type="ECO:0000256" key="5">
    <source>
        <dbReference type="ARBA" id="ARBA00022989"/>
    </source>
</evidence>
<dbReference type="GeneTree" id="ENSGT00390000002174"/>
<feature type="transmembrane region" description="Helical" evidence="8">
    <location>
        <begin position="302"/>
        <end position="322"/>
    </location>
</feature>
<feature type="transmembrane region" description="Helical" evidence="8">
    <location>
        <begin position="184"/>
        <end position="205"/>
    </location>
</feature>
<feature type="chain" id="PRO_5034059691" evidence="9">
    <location>
        <begin position="38"/>
        <end position="461"/>
    </location>
</feature>
<evidence type="ECO:0000256" key="6">
    <source>
        <dbReference type="ARBA" id="ARBA00023136"/>
    </source>
</evidence>
<dbReference type="PANTHER" id="PTHR13598:SF3">
    <property type="entry name" value="NUCLEAR ENVELOPE INTEGRAL MEMBRANE PROTEIN 2"/>
    <property type="match status" value="1"/>
</dbReference>
<keyword evidence="6 8" id="KW-0472">Membrane</keyword>
<sequence>MIARARRSEMPPLMGNSWSFLELLLLTFLQAIIRGNGERSFSDRDCKPLKTMDVVSNSGSDCYCYIPSGEVHLKNIWSTIQVKINSSDVLEVVTIPEDRHCQNSENLFAFFKCLCNNIWQSTVSNQIILSVAHYGEKTCFRIQPLNQEPYQLNVQQIMLDHKLFLLFIAGGFLFHFAYSLSRSTVFYCSTGVALGVLATPVFVILMLKRFIPKLSTFWILMSGCLFSTLYLYYTLKEDLKWLWHTSVHYVLGYSLIVGLISFAICYKHGPLNSERSVNLLMWTLQLTGLILIYFGLAIPQVAYAVIVVMICSKILHHLLRIYNYVGRKAYRFFKPEDLEVRYLTEEEYWEQGEQETRKALEELRSYCKRPSFPSWVAVVKLQSPQKFAKFVLGLPHVTPEEKQAHKEEYGIGGTFLEQQLFNPDTEVQPDQQTVLVLVEKNEEEEERLPQNPLHFHGTDFL</sequence>
<dbReference type="Proteomes" id="UP000694421">
    <property type="component" value="Unplaced"/>
</dbReference>
<keyword evidence="4 9" id="KW-0732">Signal</keyword>
<evidence type="ECO:0000256" key="7">
    <source>
        <dbReference type="ARBA" id="ARBA00023242"/>
    </source>
</evidence>
<dbReference type="AlphaFoldDB" id="A0A8D0E3U6"/>
<dbReference type="Pfam" id="PF10225">
    <property type="entry name" value="NEMP"/>
    <property type="match status" value="1"/>
</dbReference>
<evidence type="ECO:0000313" key="10">
    <source>
        <dbReference type="Ensembl" id="ENSSMRP00000025705.1"/>
    </source>
</evidence>
<feature type="transmembrane region" description="Helical" evidence="8">
    <location>
        <begin position="217"/>
        <end position="235"/>
    </location>
</feature>
<dbReference type="Ensembl" id="ENSSMRT00000030069.1">
    <property type="protein sequence ID" value="ENSSMRP00000025705.1"/>
    <property type="gene ID" value="ENSSMRG00000019865.1"/>
</dbReference>
<keyword evidence="3 8" id="KW-0812">Transmembrane</keyword>
<comment type="similarity">
    <text evidence="2">Belongs to the NEMP family.</text>
</comment>
<keyword evidence="5 8" id="KW-1133">Transmembrane helix</keyword>
<evidence type="ECO:0000256" key="3">
    <source>
        <dbReference type="ARBA" id="ARBA00022692"/>
    </source>
</evidence>
<evidence type="ECO:0000256" key="2">
    <source>
        <dbReference type="ARBA" id="ARBA00005748"/>
    </source>
</evidence>
<dbReference type="OMA" id="IWSTLQV"/>
<feature type="transmembrane region" description="Helical" evidence="8">
    <location>
        <begin position="247"/>
        <end position="265"/>
    </location>
</feature>
<evidence type="ECO:0000256" key="1">
    <source>
        <dbReference type="ARBA" id="ARBA00004575"/>
    </source>
</evidence>
<organism evidence="10 11">
    <name type="scientific">Salvator merianae</name>
    <name type="common">Argentine black and white tegu</name>
    <name type="synonym">Tupinambis merianae</name>
    <dbReference type="NCBI Taxonomy" id="96440"/>
    <lineage>
        <taxon>Eukaryota</taxon>
        <taxon>Metazoa</taxon>
        <taxon>Chordata</taxon>
        <taxon>Craniata</taxon>
        <taxon>Vertebrata</taxon>
        <taxon>Euteleostomi</taxon>
        <taxon>Lepidosauria</taxon>
        <taxon>Squamata</taxon>
        <taxon>Bifurcata</taxon>
        <taxon>Unidentata</taxon>
        <taxon>Episquamata</taxon>
        <taxon>Laterata</taxon>
        <taxon>Teiioidea</taxon>
        <taxon>Teiidae</taxon>
        <taxon>Salvator</taxon>
    </lineage>
</organism>
<accession>A0A8D0E3U6</accession>
<evidence type="ECO:0000256" key="4">
    <source>
        <dbReference type="ARBA" id="ARBA00022729"/>
    </source>
</evidence>
<evidence type="ECO:0000256" key="9">
    <source>
        <dbReference type="SAM" id="SignalP"/>
    </source>
</evidence>
<proteinExistence type="inferred from homology"/>
<evidence type="ECO:0000256" key="8">
    <source>
        <dbReference type="SAM" id="Phobius"/>
    </source>
</evidence>
<dbReference type="InterPro" id="IPR019358">
    <property type="entry name" value="NEMP_fam"/>
</dbReference>
<dbReference type="PANTHER" id="PTHR13598">
    <property type="entry name" value="AT07567P-RELATED"/>
    <property type="match status" value="1"/>
</dbReference>
<feature type="transmembrane region" description="Helical" evidence="8">
    <location>
        <begin position="277"/>
        <end position="296"/>
    </location>
</feature>
<evidence type="ECO:0000313" key="11">
    <source>
        <dbReference type="Proteomes" id="UP000694421"/>
    </source>
</evidence>
<feature type="transmembrane region" description="Helical" evidence="8">
    <location>
        <begin position="163"/>
        <end position="178"/>
    </location>
</feature>
<reference evidence="10" key="1">
    <citation type="submission" date="2025-08" db="UniProtKB">
        <authorList>
            <consortium name="Ensembl"/>
        </authorList>
    </citation>
    <scope>IDENTIFICATION</scope>
</reference>
<keyword evidence="7" id="KW-0539">Nucleus</keyword>
<reference evidence="10" key="2">
    <citation type="submission" date="2025-09" db="UniProtKB">
        <authorList>
            <consortium name="Ensembl"/>
        </authorList>
    </citation>
    <scope>IDENTIFICATION</scope>
</reference>
<feature type="signal peptide" evidence="9">
    <location>
        <begin position="1"/>
        <end position="37"/>
    </location>
</feature>
<protein>
    <submittedName>
        <fullName evidence="10">Nuclear envelope integral membrane protein 2</fullName>
    </submittedName>
</protein>